<sequence>MPSLPLSKIQQVKCTFPKGKIQNFRIFLEVSIVTLLLALLVFNFNLRSRRRKNLPPGPQRLPVIGNLHQLGELPHRSLRRLAEKHGPLMHLQLGQIPAIIVSSPEVASEVMKTHDLAFCSRPATPVLMKFSYNGSDMAFSKYGEHWRQLKRLGTLEILSMKRVQHFRSVREEEVHVLIQSIRRSCSQEPVNLSEMFLCMSNNIICREVFGKRFSDDGECNRSEHHDLVLEIIELMGGFFLADFFPSFKWLSVVTGLQGKLEKNFKRMNEFFEREIEEHSLSLMNDQGRDDKEENDFVDVLLKSQKDSTNLGFSLARDQIKGVLLNMFLGGTDTSAATLEWAMTELMRNPSIMKKAQDEVRSVLGNKGKIDESDLQHLQYLKLIINETLRLHCIVPLLIPRESRQDCTLFGYDIPKNTRVFVNAWVMARDPKLWENPEVFMPERFEENAINYKGQHFEFIPFGAGRRICPGIQFGVTAIEIALANILYHFNWELPSSLSYEDIDMSETFGLVLHKKSPLVLMARPINILVKT</sequence>
<organism evidence="1 2">
    <name type="scientific">Dioscorea alata</name>
    <name type="common">Purple yam</name>
    <dbReference type="NCBI Taxonomy" id="55571"/>
    <lineage>
        <taxon>Eukaryota</taxon>
        <taxon>Viridiplantae</taxon>
        <taxon>Streptophyta</taxon>
        <taxon>Embryophyta</taxon>
        <taxon>Tracheophyta</taxon>
        <taxon>Spermatophyta</taxon>
        <taxon>Magnoliopsida</taxon>
        <taxon>Liliopsida</taxon>
        <taxon>Dioscoreales</taxon>
        <taxon>Dioscoreaceae</taxon>
        <taxon>Dioscorea</taxon>
    </lineage>
</organism>
<comment type="caution">
    <text evidence="1">The sequence shown here is derived from an EMBL/GenBank/DDBJ whole genome shotgun (WGS) entry which is preliminary data.</text>
</comment>
<proteinExistence type="predicted"/>
<reference evidence="2" key="1">
    <citation type="journal article" date="2022" name="Nat. Commun.">
        <title>Chromosome evolution and the genetic basis of agronomically important traits in greater yam.</title>
        <authorList>
            <person name="Bredeson J.V."/>
            <person name="Lyons J.B."/>
            <person name="Oniyinde I.O."/>
            <person name="Okereke N.R."/>
            <person name="Kolade O."/>
            <person name="Nnabue I."/>
            <person name="Nwadili C.O."/>
            <person name="Hribova E."/>
            <person name="Parker M."/>
            <person name="Nwogha J."/>
            <person name="Shu S."/>
            <person name="Carlson J."/>
            <person name="Kariba R."/>
            <person name="Muthemba S."/>
            <person name="Knop K."/>
            <person name="Barton G.J."/>
            <person name="Sherwood A.V."/>
            <person name="Lopez-Montes A."/>
            <person name="Asiedu R."/>
            <person name="Jamnadass R."/>
            <person name="Muchugi A."/>
            <person name="Goodstein D."/>
            <person name="Egesi C.N."/>
            <person name="Featherston J."/>
            <person name="Asfaw A."/>
            <person name="Simpson G.G."/>
            <person name="Dolezel J."/>
            <person name="Hendre P.S."/>
            <person name="Van Deynze A."/>
            <person name="Kumar P.L."/>
            <person name="Obidiegwu J.E."/>
            <person name="Bhattacharjee R."/>
            <person name="Rokhsar D.S."/>
        </authorList>
    </citation>
    <scope>NUCLEOTIDE SEQUENCE [LARGE SCALE GENOMIC DNA]</scope>
    <source>
        <strain evidence="2">cv. TDa95/00328</strain>
    </source>
</reference>
<name>A0ACB7TY49_DIOAL</name>
<dbReference type="EMBL" id="CM037029">
    <property type="protein sequence ID" value="KAH7652960.1"/>
    <property type="molecule type" value="Genomic_DNA"/>
</dbReference>
<evidence type="ECO:0000313" key="1">
    <source>
        <dbReference type="EMBL" id="KAH7652960.1"/>
    </source>
</evidence>
<protein>
    <submittedName>
        <fullName evidence="1">Costunolide synthase protein</fullName>
        <ecNumber evidence="1">1.14.14.150</ecNumber>
    </submittedName>
</protein>
<evidence type="ECO:0000313" key="2">
    <source>
        <dbReference type="Proteomes" id="UP000827976"/>
    </source>
</evidence>
<dbReference type="Proteomes" id="UP000827976">
    <property type="component" value="Chromosome 19"/>
</dbReference>
<accession>A0ACB7TY49</accession>
<gene>
    <name evidence="1" type="ORF">IHE45_19G052000</name>
</gene>
<keyword evidence="2" id="KW-1185">Reference proteome</keyword>
<keyword evidence="1" id="KW-0560">Oxidoreductase</keyword>
<dbReference type="EC" id="1.14.14.150" evidence="1"/>